<protein>
    <submittedName>
        <fullName evidence="1">Uncharacterized protein</fullName>
    </submittedName>
</protein>
<dbReference type="Proteomes" id="UP001162156">
    <property type="component" value="Unassembled WGS sequence"/>
</dbReference>
<keyword evidence="2" id="KW-1185">Reference proteome</keyword>
<gene>
    <name evidence="1" type="ORF">NQ314_001965</name>
</gene>
<proteinExistence type="predicted"/>
<dbReference type="EMBL" id="JANEYF010000603">
    <property type="protein sequence ID" value="KAJ8969063.1"/>
    <property type="molecule type" value="Genomic_DNA"/>
</dbReference>
<evidence type="ECO:0000313" key="2">
    <source>
        <dbReference type="Proteomes" id="UP001162156"/>
    </source>
</evidence>
<organism evidence="1 2">
    <name type="scientific">Rhamnusium bicolor</name>
    <dbReference type="NCBI Taxonomy" id="1586634"/>
    <lineage>
        <taxon>Eukaryota</taxon>
        <taxon>Metazoa</taxon>
        <taxon>Ecdysozoa</taxon>
        <taxon>Arthropoda</taxon>
        <taxon>Hexapoda</taxon>
        <taxon>Insecta</taxon>
        <taxon>Pterygota</taxon>
        <taxon>Neoptera</taxon>
        <taxon>Endopterygota</taxon>
        <taxon>Coleoptera</taxon>
        <taxon>Polyphaga</taxon>
        <taxon>Cucujiformia</taxon>
        <taxon>Chrysomeloidea</taxon>
        <taxon>Cerambycidae</taxon>
        <taxon>Lepturinae</taxon>
        <taxon>Rhagiini</taxon>
        <taxon>Rhamnusium</taxon>
    </lineage>
</organism>
<dbReference type="InterPro" id="IPR051189">
    <property type="entry name" value="Splicing_assoc_domain"/>
</dbReference>
<dbReference type="PANTHER" id="PTHR14195">
    <property type="entry name" value="G PATCH DOMAIN CONTAINING PROTEIN 2"/>
    <property type="match status" value="1"/>
</dbReference>
<comment type="caution">
    <text evidence="1">The sequence shown here is derived from an EMBL/GenBank/DDBJ whole genome shotgun (WGS) entry which is preliminary data.</text>
</comment>
<accession>A0AAV8ZRP6</accession>
<reference evidence="1" key="1">
    <citation type="journal article" date="2023" name="Insect Mol. Biol.">
        <title>Genome sequencing provides insights into the evolution of gene families encoding plant cell wall-degrading enzymes in longhorned beetles.</title>
        <authorList>
            <person name="Shin N.R."/>
            <person name="Okamura Y."/>
            <person name="Kirsch R."/>
            <person name="Pauchet Y."/>
        </authorList>
    </citation>
    <scope>NUCLEOTIDE SEQUENCE</scope>
    <source>
        <strain evidence="1">RBIC_L_NR</strain>
    </source>
</reference>
<name>A0AAV8ZRP6_9CUCU</name>
<sequence>MDHLAQDLTVALEESESCGPITIENSGKWGMRRRTRSAGNLRKYSTHFYSVPLVKSYILDLYLNKPGDHHSDESSSSNSEIRTDKHRNKLVSFHQSDSDDMSFSITVAKALNQRTSLRMKHPIHNFLRGVSHSLESDSVNEHSPARPNLRRKRKLKRMSIDETPIPPCGKRKRSQRLEIVDNSRSIRHSAKIKPLHQSIVDKIEKFCHPAVGLEDPNIMETQSFDDNCEVASESSISWSGGEGHEGDDELTDWAPSMDNPSVMDQSSWNDTDPREIRAGCRRLREERPSFSITTGANERVAKFLQDSTKSELRLYGAEREKLGQLAALYSLDLWFESPSSSLLRKTNKTPSMQPTQRHHSGLSAIHKKIRTHTHIIS</sequence>
<dbReference type="AlphaFoldDB" id="A0AAV8ZRP6"/>
<evidence type="ECO:0000313" key="1">
    <source>
        <dbReference type="EMBL" id="KAJ8969063.1"/>
    </source>
</evidence>